<dbReference type="Proteomes" id="UP001159363">
    <property type="component" value="Chromosome 3"/>
</dbReference>
<proteinExistence type="predicted"/>
<organism evidence="2 3">
    <name type="scientific">Dryococelus australis</name>
    <dbReference type="NCBI Taxonomy" id="614101"/>
    <lineage>
        <taxon>Eukaryota</taxon>
        <taxon>Metazoa</taxon>
        <taxon>Ecdysozoa</taxon>
        <taxon>Arthropoda</taxon>
        <taxon>Hexapoda</taxon>
        <taxon>Insecta</taxon>
        <taxon>Pterygota</taxon>
        <taxon>Neoptera</taxon>
        <taxon>Polyneoptera</taxon>
        <taxon>Phasmatodea</taxon>
        <taxon>Verophasmatodea</taxon>
        <taxon>Anareolatae</taxon>
        <taxon>Phasmatidae</taxon>
        <taxon>Eurycanthinae</taxon>
        <taxon>Dryococelus</taxon>
    </lineage>
</organism>
<evidence type="ECO:0000313" key="3">
    <source>
        <dbReference type="Proteomes" id="UP001159363"/>
    </source>
</evidence>
<keyword evidence="3" id="KW-1185">Reference proteome</keyword>
<dbReference type="EMBL" id="JARBHB010000003">
    <property type="protein sequence ID" value="KAJ8888463.1"/>
    <property type="molecule type" value="Genomic_DNA"/>
</dbReference>
<gene>
    <name evidence="2" type="ORF">PR048_007953</name>
</gene>
<evidence type="ECO:0000313" key="2">
    <source>
        <dbReference type="EMBL" id="KAJ8888463.1"/>
    </source>
</evidence>
<name>A0ABQ9HVQ3_9NEOP</name>
<reference evidence="2 3" key="1">
    <citation type="submission" date="2023-02" db="EMBL/GenBank/DDBJ databases">
        <title>LHISI_Scaffold_Assembly.</title>
        <authorList>
            <person name="Stuart O.P."/>
            <person name="Cleave R."/>
            <person name="Magrath M.J.L."/>
            <person name="Mikheyev A.S."/>
        </authorList>
    </citation>
    <scope>NUCLEOTIDE SEQUENCE [LARGE SCALE GENOMIC DNA]</scope>
    <source>
        <strain evidence="2">Daus_M_001</strain>
        <tissue evidence="2">Leg muscle</tissue>
    </source>
</reference>
<sequence>MDGRPAWATTSLSTVAILGNSILSPPSMFLMTRARADANVVGSSNFVNIAPLIRSLNITERNSILHAILSRRHRRRAWLCCGRRGSVAESILARNPAASRRFPIVRVDTPGATYHLIPAVDAIRSASAVLTMRPIVTCVCATRPSRTWYTDMGPVQLTTVDNIAPLRMYHDQTCAAIRRYVHPASPSPATRRARGPQWLSGTGSIPGWVTPDFRMWESYRAMLVGGFSRGSPVFPALSFRRCSILISVALIGSQYLDNFTDRRLRSMHASSTSWETGGPMGQRLRIRPMRRSKFERAGNRTCFGVLVSDESCYYTTTAVVWVTKILEMRDRFSKPRNPCSTALGAVSNELTTDVRSSGCKSLGCETDGWMTNELEGLFEVDSGGDCVSPREGTDMSNGCSVGILSSSSEETIKFVAKESEPFIISLKVNAPGKFRTWGSSGEGGMQLGRASSNSRVEKSFTNRSTFRKSPKFTARGEATRQTGKQAVLDLDENALWAMDRGSLQPSQFQKSPAATVLDDRANSLLTGSERMCYPKLRVCNINAVTVEARFCQFK</sequence>
<evidence type="ECO:0000256" key="1">
    <source>
        <dbReference type="SAM" id="MobiDB-lite"/>
    </source>
</evidence>
<feature type="region of interest" description="Disordered" evidence="1">
    <location>
        <begin position="437"/>
        <end position="460"/>
    </location>
</feature>
<comment type="caution">
    <text evidence="2">The sequence shown here is derived from an EMBL/GenBank/DDBJ whole genome shotgun (WGS) entry which is preliminary data.</text>
</comment>
<accession>A0ABQ9HVQ3</accession>
<protein>
    <submittedName>
        <fullName evidence="2">Uncharacterized protein</fullName>
    </submittedName>
</protein>